<evidence type="ECO:0000259" key="2">
    <source>
        <dbReference type="Pfam" id="PF13360"/>
    </source>
</evidence>
<evidence type="ECO:0000313" key="3">
    <source>
        <dbReference type="EMBL" id="GAA4664919.1"/>
    </source>
</evidence>
<dbReference type="Pfam" id="PF13360">
    <property type="entry name" value="PQQ_2"/>
    <property type="match status" value="2"/>
</dbReference>
<dbReference type="Proteomes" id="UP001501295">
    <property type="component" value="Unassembled WGS sequence"/>
</dbReference>
<keyword evidence="1" id="KW-0472">Membrane</keyword>
<dbReference type="EMBL" id="BAABLM010000001">
    <property type="protein sequence ID" value="GAA4664919.1"/>
    <property type="molecule type" value="Genomic_DNA"/>
</dbReference>
<dbReference type="InterPro" id="IPR002372">
    <property type="entry name" value="PQQ_rpt_dom"/>
</dbReference>
<proteinExistence type="predicted"/>
<dbReference type="Gene3D" id="2.130.10.10">
    <property type="entry name" value="YVTN repeat-like/Quinoprotein amine dehydrogenase"/>
    <property type="match status" value="2"/>
</dbReference>
<gene>
    <name evidence="3" type="ORF">GCM10025780_02530</name>
</gene>
<dbReference type="SUPFAM" id="SSF50998">
    <property type="entry name" value="Quinoprotein alcohol dehydrogenase-like"/>
    <property type="match status" value="1"/>
</dbReference>
<accession>A0ABP8VJL4</accession>
<name>A0ABP8VJL4_9MICO</name>
<protein>
    <recommendedName>
        <fullName evidence="2">Pyrrolo-quinoline quinone repeat domain-containing protein</fullName>
    </recommendedName>
</protein>
<feature type="domain" description="Pyrrolo-quinoline quinone repeat" evidence="2">
    <location>
        <begin position="126"/>
        <end position="269"/>
    </location>
</feature>
<dbReference type="InterPro" id="IPR011047">
    <property type="entry name" value="Quinoprotein_ADH-like_sf"/>
</dbReference>
<sequence>MTTRSGPRARLLRAHPALRVALAYLAGGLVAALVVLVGVGFQPSYGRSSAWGGIAYDDLRRAPVARGWTTDLAAVLAPGVPPSCVDLQAFPATPGRVLVSSQSLAVSGGFTLSSCTAVPNSLYAHRVALFDPTTGRVLWTRDLGLSGAPGSIVEDVLPTSDPSRLVVQMVDDDSGRFVTLDAETGRTRSTATVPGVALGSNYQNERLVVVNPNLDEGATESKLWSFDDLETPVWTGTLSQSSPPQFLGDTMVATVDGRSVAVDGRTGVETPFASGRVDVRTSMSEGGVLYGRERSSGIPSTTVKAWDARGRTLWTAPLPVDGVAGVSRTCVLVTTPASPDLVCLDHRTGRERWRQDLGTQPFAGMLPGATSDDVVSARLSTGDPAGAVTRVFDGDTGRQRFVVTGEGAQLAAAGRTVGYSLDTAANAQFGSRSRRMAAVDLASGRILWTLHGPQGAVLDFWAGHLVSVRNGEVTGMHDAGNAHPAPVLE</sequence>
<keyword evidence="4" id="KW-1185">Reference proteome</keyword>
<dbReference type="RefSeq" id="WP_345372295.1">
    <property type="nucleotide sequence ID" value="NZ_BAABLM010000001.1"/>
</dbReference>
<dbReference type="InterPro" id="IPR015943">
    <property type="entry name" value="WD40/YVTN_repeat-like_dom_sf"/>
</dbReference>
<comment type="caution">
    <text evidence="3">The sequence shown here is derived from an EMBL/GenBank/DDBJ whole genome shotgun (WGS) entry which is preliminary data.</text>
</comment>
<feature type="domain" description="Pyrrolo-quinoline quinone repeat" evidence="2">
    <location>
        <begin position="301"/>
        <end position="450"/>
    </location>
</feature>
<evidence type="ECO:0000256" key="1">
    <source>
        <dbReference type="SAM" id="Phobius"/>
    </source>
</evidence>
<evidence type="ECO:0000313" key="4">
    <source>
        <dbReference type="Proteomes" id="UP001501295"/>
    </source>
</evidence>
<keyword evidence="1" id="KW-1133">Transmembrane helix</keyword>
<organism evidence="3 4">
    <name type="scientific">Frondihabitans cladoniiphilus</name>
    <dbReference type="NCBI Taxonomy" id="715785"/>
    <lineage>
        <taxon>Bacteria</taxon>
        <taxon>Bacillati</taxon>
        <taxon>Actinomycetota</taxon>
        <taxon>Actinomycetes</taxon>
        <taxon>Micrococcales</taxon>
        <taxon>Microbacteriaceae</taxon>
        <taxon>Frondihabitans</taxon>
    </lineage>
</organism>
<reference evidence="4" key="1">
    <citation type="journal article" date="2019" name="Int. J. Syst. Evol. Microbiol.">
        <title>The Global Catalogue of Microorganisms (GCM) 10K type strain sequencing project: providing services to taxonomists for standard genome sequencing and annotation.</title>
        <authorList>
            <consortium name="The Broad Institute Genomics Platform"/>
            <consortium name="The Broad Institute Genome Sequencing Center for Infectious Disease"/>
            <person name="Wu L."/>
            <person name="Ma J."/>
        </authorList>
    </citation>
    <scope>NUCLEOTIDE SEQUENCE [LARGE SCALE GENOMIC DNA]</scope>
    <source>
        <strain evidence="4">JCM 18956</strain>
    </source>
</reference>
<feature type="transmembrane region" description="Helical" evidence="1">
    <location>
        <begin position="21"/>
        <end position="41"/>
    </location>
</feature>
<keyword evidence="1" id="KW-0812">Transmembrane</keyword>